<keyword evidence="4" id="KW-1185">Reference proteome</keyword>
<evidence type="ECO:0000256" key="1">
    <source>
        <dbReference type="PROSITE-ProRule" id="PRU00023"/>
    </source>
</evidence>
<keyword evidence="2" id="KW-0472">Membrane</keyword>
<dbReference type="Gene3D" id="3.40.50.300">
    <property type="entry name" value="P-loop containing nucleotide triphosphate hydrolases"/>
    <property type="match status" value="1"/>
</dbReference>
<evidence type="ECO:0000256" key="2">
    <source>
        <dbReference type="SAM" id="Phobius"/>
    </source>
</evidence>
<sequence length="980" mass="112599">MDVKDSTNPVNASSEKLIGNGRTKGSEVYEAYEIAEITSQVLSSASINVEDNEVLVEQKLYLTINCSDSSEIYAYLKIPNNFTDNEVIAVKLIIDDEFPEIKVDDFNNMSSIFAEKGVRQMTKTINTETLYEYVADFLIKSIRNDELGFVNRLSHQAAITEIDINFLVDSRNYNLLLIAADEGNAEIVKILIDLGMSTNMPRNSIDALSLAWNGKHFDVLLVLAQANLMFSTGFDAGEVTGAFKDFYNDTEELHKHIIVNDQEKAIKIIDRHNLSHFYNFNNESALKIAIQNDSLELYEIFLSKKYKFGPHENPAEYLEQLSEESKRIILMIVAASKKFKIIFDFNRDAVNVLDPTKTPDTQAAFYFSGRVYIGAKDLLDSETENNALATMAHEFCHFAMNIVYKNQAKPYLSSDRMTEEKFEEITVICEKIGYKEKVIGSVFNDYPEEHHHSELIVRVVHLFALYCKDSDSLARAYSNFSCLFEFYEKKTVPELQVAVKEMELRDKMELEKKDKMIVKYKSLIIIISILAAVGIVAVGFIVRFVFFPDIFVYNELEREEQDKVRNSTVTYKGVNVTFADLFPDDSEAYGLLYSDHIALMLKNKPLDFDNTFYHYLDELVVHDWRNMTEQLKYKILDSNFNFQNQNLKFDSLNTLNPKIFEALTSMQIIQVLDGQLLNVSNMFRNDSMFYVQRKFACHSGCSNASYTSLDQAIQIAEDSKMFLLSSAAGTGKTEVFKQLTVQIKKKNPLYWVAYLNLKDNEQFYHFLNYSISIQEFLKMILSVNLQNDFERSIFEECFKSNRIALVWDGFDEVSVPNQWLIKKLFKEIKQTTEIIQAVSTKPEYGEKLRDLLTAPTYELANFDDYEIHEFLFKFLSVISIENREAVGFVERIVGTINKVKPLIETLNLNLRTPHMLKLFANLSLKLVGVSDWNGWEAFNKVYDEINASGNVNTVDVFLKDPDFIKRLLNTLNSIFKGGIA</sequence>
<evidence type="ECO:0000313" key="3">
    <source>
        <dbReference type="EMBL" id="CAG9811612.1"/>
    </source>
</evidence>
<keyword evidence="2" id="KW-0812">Transmembrane</keyword>
<proteinExistence type="predicted"/>
<keyword evidence="2" id="KW-1133">Transmembrane helix</keyword>
<reference evidence="3" key="2">
    <citation type="submission" date="2022-10" db="EMBL/GenBank/DDBJ databases">
        <authorList>
            <consortium name="ENA_rothamsted_submissions"/>
            <consortium name="culmorum"/>
            <person name="King R."/>
        </authorList>
    </citation>
    <scope>NUCLEOTIDE SEQUENCE</scope>
</reference>
<dbReference type="Proteomes" id="UP001153620">
    <property type="component" value="Chromosome 4"/>
</dbReference>
<name>A0A9N9S8Y5_9DIPT</name>
<organism evidence="3 4">
    <name type="scientific">Chironomus riparius</name>
    <dbReference type="NCBI Taxonomy" id="315576"/>
    <lineage>
        <taxon>Eukaryota</taxon>
        <taxon>Metazoa</taxon>
        <taxon>Ecdysozoa</taxon>
        <taxon>Arthropoda</taxon>
        <taxon>Hexapoda</taxon>
        <taxon>Insecta</taxon>
        <taxon>Pterygota</taxon>
        <taxon>Neoptera</taxon>
        <taxon>Endopterygota</taxon>
        <taxon>Diptera</taxon>
        <taxon>Nematocera</taxon>
        <taxon>Chironomoidea</taxon>
        <taxon>Chironomidae</taxon>
        <taxon>Chironominae</taxon>
        <taxon>Chironomus</taxon>
    </lineage>
</organism>
<evidence type="ECO:0000313" key="4">
    <source>
        <dbReference type="Proteomes" id="UP001153620"/>
    </source>
</evidence>
<dbReference type="InterPro" id="IPR002110">
    <property type="entry name" value="Ankyrin_rpt"/>
</dbReference>
<reference evidence="3" key="1">
    <citation type="submission" date="2022-01" db="EMBL/GenBank/DDBJ databases">
        <authorList>
            <person name="King R."/>
        </authorList>
    </citation>
    <scope>NUCLEOTIDE SEQUENCE</scope>
</reference>
<feature type="repeat" description="ANK" evidence="1">
    <location>
        <begin position="171"/>
        <end position="203"/>
    </location>
</feature>
<dbReference type="SMART" id="SM00248">
    <property type="entry name" value="ANK"/>
    <property type="match status" value="2"/>
</dbReference>
<dbReference type="EMBL" id="OU895880">
    <property type="protein sequence ID" value="CAG9811612.1"/>
    <property type="molecule type" value="Genomic_DNA"/>
</dbReference>
<gene>
    <name evidence="3" type="ORF">CHIRRI_LOCUS14419</name>
</gene>
<feature type="transmembrane region" description="Helical" evidence="2">
    <location>
        <begin position="523"/>
        <end position="546"/>
    </location>
</feature>
<protein>
    <submittedName>
        <fullName evidence="3">Uncharacterized protein</fullName>
    </submittedName>
</protein>
<dbReference type="InterPro" id="IPR036770">
    <property type="entry name" value="Ankyrin_rpt-contain_sf"/>
</dbReference>
<dbReference type="OrthoDB" id="7739966at2759"/>
<keyword evidence="1" id="KW-0040">ANK repeat</keyword>
<dbReference type="InterPro" id="IPR027417">
    <property type="entry name" value="P-loop_NTPase"/>
</dbReference>
<accession>A0A9N9S8Y5</accession>
<dbReference type="Gene3D" id="1.25.40.20">
    <property type="entry name" value="Ankyrin repeat-containing domain"/>
    <property type="match status" value="1"/>
</dbReference>
<dbReference type="PROSITE" id="PS50088">
    <property type="entry name" value="ANK_REPEAT"/>
    <property type="match status" value="1"/>
</dbReference>
<dbReference type="AlphaFoldDB" id="A0A9N9S8Y5"/>
<dbReference type="SUPFAM" id="SSF48403">
    <property type="entry name" value="Ankyrin repeat"/>
    <property type="match status" value="1"/>
</dbReference>